<keyword evidence="2" id="KW-1185">Reference proteome</keyword>
<dbReference type="PANTHER" id="PTHR21063:SF4">
    <property type="entry name" value="CD48 ANTIGEN-RELATED"/>
    <property type="match status" value="1"/>
</dbReference>
<dbReference type="AlphaFoldDB" id="A0ABD0NI65"/>
<feature type="non-terminal residue" evidence="1">
    <location>
        <position position="82"/>
    </location>
</feature>
<reference evidence="1 2" key="1">
    <citation type="submission" date="2024-05" db="EMBL/GenBank/DDBJ databases">
        <title>Genome sequencing and assembly of Indian major carp, Cirrhinus mrigala (Hamilton, 1822).</title>
        <authorList>
            <person name="Mohindra V."/>
            <person name="Chowdhury L.M."/>
            <person name="Lal K."/>
            <person name="Jena J.K."/>
        </authorList>
    </citation>
    <scope>NUCLEOTIDE SEQUENCE [LARGE SCALE GENOMIC DNA]</scope>
    <source>
        <strain evidence="1">CM1030</strain>
        <tissue evidence="1">Blood</tissue>
    </source>
</reference>
<dbReference type="PANTHER" id="PTHR21063">
    <property type="entry name" value="LFA-3"/>
    <property type="match status" value="1"/>
</dbReference>
<evidence type="ECO:0000313" key="1">
    <source>
        <dbReference type="EMBL" id="KAL0161022.1"/>
    </source>
</evidence>
<protein>
    <submittedName>
        <fullName evidence="1">Uncharacterized protein</fullName>
    </submittedName>
</protein>
<evidence type="ECO:0000313" key="2">
    <source>
        <dbReference type="Proteomes" id="UP001529510"/>
    </source>
</evidence>
<sequence length="82" mass="9535">MEGDSVTLHIGVTKIWRDDQIQWKFGDEVIPIARLKDPVHVKWSNIDMNGQTGDLTIRNIQHDQYGCYKVEISTNSMILHRK</sequence>
<accession>A0ABD0NI65</accession>
<dbReference type="InterPro" id="IPR036179">
    <property type="entry name" value="Ig-like_dom_sf"/>
</dbReference>
<dbReference type="EMBL" id="JAMKFB020000022">
    <property type="protein sequence ID" value="KAL0161022.1"/>
    <property type="molecule type" value="Genomic_DNA"/>
</dbReference>
<dbReference type="Gene3D" id="2.60.40.10">
    <property type="entry name" value="Immunoglobulins"/>
    <property type="match status" value="1"/>
</dbReference>
<organism evidence="1 2">
    <name type="scientific">Cirrhinus mrigala</name>
    <name type="common">Mrigala</name>
    <dbReference type="NCBI Taxonomy" id="683832"/>
    <lineage>
        <taxon>Eukaryota</taxon>
        <taxon>Metazoa</taxon>
        <taxon>Chordata</taxon>
        <taxon>Craniata</taxon>
        <taxon>Vertebrata</taxon>
        <taxon>Euteleostomi</taxon>
        <taxon>Actinopterygii</taxon>
        <taxon>Neopterygii</taxon>
        <taxon>Teleostei</taxon>
        <taxon>Ostariophysi</taxon>
        <taxon>Cypriniformes</taxon>
        <taxon>Cyprinidae</taxon>
        <taxon>Labeoninae</taxon>
        <taxon>Labeonini</taxon>
        <taxon>Cirrhinus</taxon>
    </lineage>
</organism>
<proteinExistence type="predicted"/>
<dbReference type="Proteomes" id="UP001529510">
    <property type="component" value="Unassembled WGS sequence"/>
</dbReference>
<dbReference type="SUPFAM" id="SSF48726">
    <property type="entry name" value="Immunoglobulin"/>
    <property type="match status" value="1"/>
</dbReference>
<name>A0ABD0NI65_CIRMR</name>
<comment type="caution">
    <text evidence="1">The sequence shown here is derived from an EMBL/GenBank/DDBJ whole genome shotgun (WGS) entry which is preliminary data.</text>
</comment>
<dbReference type="InterPro" id="IPR013783">
    <property type="entry name" value="Ig-like_fold"/>
</dbReference>
<gene>
    <name evidence="1" type="ORF">M9458_044747</name>
</gene>